<dbReference type="EMBL" id="CAJVQB010014760">
    <property type="protein sequence ID" value="CAG8770511.1"/>
    <property type="molecule type" value="Genomic_DNA"/>
</dbReference>
<keyword evidence="2" id="KW-1185">Reference proteome</keyword>
<reference evidence="1 2" key="1">
    <citation type="submission" date="2021-06" db="EMBL/GenBank/DDBJ databases">
        <authorList>
            <person name="Kallberg Y."/>
            <person name="Tangrot J."/>
            <person name="Rosling A."/>
        </authorList>
    </citation>
    <scope>NUCLEOTIDE SEQUENCE [LARGE SCALE GENOMIC DNA]</scope>
    <source>
        <strain evidence="1 2">120-4 pot B 10/14</strain>
    </source>
</reference>
<protein>
    <submittedName>
        <fullName evidence="1">1889_t:CDS:1</fullName>
    </submittedName>
</protein>
<gene>
    <name evidence="1" type="ORF">GMARGA_LOCUS18472</name>
</gene>
<dbReference type="Proteomes" id="UP000789901">
    <property type="component" value="Unassembled WGS sequence"/>
</dbReference>
<proteinExistence type="predicted"/>
<accession>A0ABN7VGI1</accession>
<name>A0ABN7VGI1_GIGMA</name>
<evidence type="ECO:0000313" key="2">
    <source>
        <dbReference type="Proteomes" id="UP000789901"/>
    </source>
</evidence>
<evidence type="ECO:0000313" key="1">
    <source>
        <dbReference type="EMBL" id="CAG8770511.1"/>
    </source>
</evidence>
<comment type="caution">
    <text evidence="1">The sequence shown here is derived from an EMBL/GenBank/DDBJ whole genome shotgun (WGS) entry which is preliminary data.</text>
</comment>
<sequence>MGISTTGWSESSHSAFKQAIEIASDLETVFHQIDQAICLQHLKAAVNTGSNKVAVDPFILRNPRFSELIGNISVNKLCEYTIKINYKLPCIYIIPKHGPIPLSIIDNRWLLERPDIIKLLHLSKSAIAIDSEFYDTFVNTEEKF</sequence>
<organism evidence="1 2">
    <name type="scientific">Gigaspora margarita</name>
    <dbReference type="NCBI Taxonomy" id="4874"/>
    <lineage>
        <taxon>Eukaryota</taxon>
        <taxon>Fungi</taxon>
        <taxon>Fungi incertae sedis</taxon>
        <taxon>Mucoromycota</taxon>
        <taxon>Glomeromycotina</taxon>
        <taxon>Glomeromycetes</taxon>
        <taxon>Diversisporales</taxon>
        <taxon>Gigasporaceae</taxon>
        <taxon>Gigaspora</taxon>
    </lineage>
</organism>